<dbReference type="AlphaFoldDB" id="R8BGQ9"/>
<dbReference type="eggNOG" id="ENOG502SEFY">
    <property type="taxonomic scope" value="Eukaryota"/>
</dbReference>
<sequence>MPPMQVVPGMPPNALPPINFPPMDSRLQSIISALAQPMIQSQVEKIPFETLQKIVVETAAADPKGILARAIKQTHAEIIERQRTRVLNFDGYSKEAWYQLNQKYDHLSGSKQYDASSSVESTIGEMLDSILDRTDENSSYGTKKSAIETMRKILKSVLLAEDVIGREVRNSCYGWDAKFVEVIEAFDSNELERLVTEDDGQWLEKVRELVKLANDYCILGKLKDGLAILEGEYEEDEDEDESEDDEHADEGEGDERPGDGHAEHGEKGL</sequence>
<feature type="region of interest" description="Disordered" evidence="1">
    <location>
        <begin position="230"/>
        <end position="269"/>
    </location>
</feature>
<feature type="compositionally biased region" description="Basic and acidic residues" evidence="1">
    <location>
        <begin position="254"/>
        <end position="269"/>
    </location>
</feature>
<dbReference type="HOGENOM" id="CLU_1035061_0_0_1"/>
<reference evidence="3" key="1">
    <citation type="journal article" date="2013" name="Genome Announc.">
        <title>Draft genome sequence of the ascomycete Phaeoacremonium aleophilum strain UCR-PA7, a causal agent of the esca disease complex in grapevines.</title>
        <authorList>
            <person name="Blanco-Ulate B."/>
            <person name="Rolshausen P."/>
            <person name="Cantu D."/>
        </authorList>
    </citation>
    <scope>NUCLEOTIDE SEQUENCE [LARGE SCALE GENOMIC DNA]</scope>
    <source>
        <strain evidence="3">UCR-PA7</strain>
    </source>
</reference>
<gene>
    <name evidence="2" type="ORF">UCRPA7_6065</name>
</gene>
<feature type="compositionally biased region" description="Acidic residues" evidence="1">
    <location>
        <begin position="231"/>
        <end position="253"/>
    </location>
</feature>
<dbReference type="KEGG" id="tmn:UCRPA7_6065"/>
<organism evidence="2 3">
    <name type="scientific">Phaeoacremonium minimum (strain UCR-PA7)</name>
    <name type="common">Esca disease fungus</name>
    <name type="synonym">Togninia minima</name>
    <dbReference type="NCBI Taxonomy" id="1286976"/>
    <lineage>
        <taxon>Eukaryota</taxon>
        <taxon>Fungi</taxon>
        <taxon>Dikarya</taxon>
        <taxon>Ascomycota</taxon>
        <taxon>Pezizomycotina</taxon>
        <taxon>Sordariomycetes</taxon>
        <taxon>Sordariomycetidae</taxon>
        <taxon>Togniniales</taxon>
        <taxon>Togniniaceae</taxon>
        <taxon>Phaeoacremonium</taxon>
    </lineage>
</organism>
<accession>R8BGQ9</accession>
<dbReference type="Proteomes" id="UP000014074">
    <property type="component" value="Unassembled WGS sequence"/>
</dbReference>
<dbReference type="EMBL" id="KB933218">
    <property type="protein sequence ID" value="EON98412.1"/>
    <property type="molecule type" value="Genomic_DNA"/>
</dbReference>
<evidence type="ECO:0000313" key="3">
    <source>
        <dbReference type="Proteomes" id="UP000014074"/>
    </source>
</evidence>
<protein>
    <submittedName>
        <fullName evidence="2">Uncharacterized protein</fullName>
    </submittedName>
</protein>
<dbReference type="RefSeq" id="XP_007916798.1">
    <property type="nucleotide sequence ID" value="XM_007918607.1"/>
</dbReference>
<evidence type="ECO:0000256" key="1">
    <source>
        <dbReference type="SAM" id="MobiDB-lite"/>
    </source>
</evidence>
<dbReference type="GeneID" id="19326684"/>
<evidence type="ECO:0000313" key="2">
    <source>
        <dbReference type="EMBL" id="EON98412.1"/>
    </source>
</evidence>
<proteinExistence type="predicted"/>
<keyword evidence="3" id="KW-1185">Reference proteome</keyword>
<name>R8BGQ9_PHAM7</name>
<dbReference type="OrthoDB" id="4364733at2759"/>